<dbReference type="CDD" id="cd11051">
    <property type="entry name" value="CYP59-like"/>
    <property type="match status" value="1"/>
</dbReference>
<comment type="cofactor">
    <cofactor evidence="4">
        <name>heme</name>
        <dbReference type="ChEBI" id="CHEBI:30413"/>
    </cofactor>
</comment>
<dbReference type="GO" id="GO:0004497">
    <property type="term" value="F:monooxygenase activity"/>
    <property type="evidence" value="ECO:0007669"/>
    <property type="project" value="InterPro"/>
</dbReference>
<keyword evidence="3 4" id="KW-0408">Iron</keyword>
<dbReference type="InterPro" id="IPR050121">
    <property type="entry name" value="Cytochrome_P450_monoxygenase"/>
</dbReference>
<comment type="caution">
    <text evidence="5">The sequence shown here is derived from an EMBL/GenBank/DDBJ whole genome shotgun (WGS) entry which is preliminary data.</text>
</comment>
<dbReference type="InterPro" id="IPR036396">
    <property type="entry name" value="Cyt_P450_sf"/>
</dbReference>
<evidence type="ECO:0000256" key="2">
    <source>
        <dbReference type="ARBA" id="ARBA00022723"/>
    </source>
</evidence>
<dbReference type="Pfam" id="PF00067">
    <property type="entry name" value="p450"/>
    <property type="match status" value="1"/>
</dbReference>
<gene>
    <name evidence="5" type="ORF">N0V93_005972</name>
</gene>
<evidence type="ECO:0000313" key="6">
    <source>
        <dbReference type="Proteomes" id="UP001140453"/>
    </source>
</evidence>
<accession>A0A9W9CYN0</accession>
<evidence type="ECO:0000256" key="4">
    <source>
        <dbReference type="PIRSR" id="PIRSR602401-1"/>
    </source>
</evidence>
<keyword evidence="1 4" id="KW-0349">Heme</keyword>
<dbReference type="PRINTS" id="PR00463">
    <property type="entry name" value="EP450I"/>
</dbReference>
<dbReference type="PANTHER" id="PTHR24305:SF222">
    <property type="entry name" value="CYTOCHROME P450 MONOOXYGENASE STCS"/>
    <property type="match status" value="1"/>
</dbReference>
<dbReference type="Proteomes" id="UP001140453">
    <property type="component" value="Unassembled WGS sequence"/>
</dbReference>
<reference evidence="5" key="1">
    <citation type="submission" date="2022-10" db="EMBL/GenBank/DDBJ databases">
        <title>Tapping the CABI collections for fungal endophytes: first genome assemblies for Collariella, Neodidymelliopsis, Ascochyta clinopodiicola, Didymella pomorum, Didymosphaeria variabile, Neocosmospora piperis and Neocucurbitaria cava.</title>
        <authorList>
            <person name="Hill R."/>
        </authorList>
    </citation>
    <scope>NUCLEOTIDE SEQUENCE</scope>
    <source>
        <strain evidence="5">IMI 355082</strain>
    </source>
</reference>
<organism evidence="5 6">
    <name type="scientific">Gnomoniopsis smithogilvyi</name>
    <dbReference type="NCBI Taxonomy" id="1191159"/>
    <lineage>
        <taxon>Eukaryota</taxon>
        <taxon>Fungi</taxon>
        <taxon>Dikarya</taxon>
        <taxon>Ascomycota</taxon>
        <taxon>Pezizomycotina</taxon>
        <taxon>Sordariomycetes</taxon>
        <taxon>Sordariomycetidae</taxon>
        <taxon>Diaporthales</taxon>
        <taxon>Gnomoniaceae</taxon>
        <taxon>Gnomoniopsis</taxon>
    </lineage>
</organism>
<dbReference type="PRINTS" id="PR00385">
    <property type="entry name" value="P450"/>
</dbReference>
<keyword evidence="6" id="KW-1185">Reference proteome</keyword>
<feature type="binding site" description="axial binding residue" evidence="4">
    <location>
        <position position="452"/>
    </location>
    <ligand>
        <name>heme</name>
        <dbReference type="ChEBI" id="CHEBI:30413"/>
    </ligand>
    <ligandPart>
        <name>Fe</name>
        <dbReference type="ChEBI" id="CHEBI:18248"/>
    </ligandPart>
</feature>
<dbReference type="GO" id="GO:0020037">
    <property type="term" value="F:heme binding"/>
    <property type="evidence" value="ECO:0007669"/>
    <property type="project" value="InterPro"/>
</dbReference>
<dbReference type="InterPro" id="IPR001128">
    <property type="entry name" value="Cyt_P450"/>
</dbReference>
<dbReference type="OrthoDB" id="10029320at2759"/>
<name>A0A9W9CYN0_9PEZI</name>
<evidence type="ECO:0000256" key="1">
    <source>
        <dbReference type="ARBA" id="ARBA00022617"/>
    </source>
</evidence>
<dbReference type="SUPFAM" id="SSF48264">
    <property type="entry name" value="Cytochrome P450"/>
    <property type="match status" value="1"/>
</dbReference>
<dbReference type="PANTHER" id="PTHR24305">
    <property type="entry name" value="CYTOCHROME P450"/>
    <property type="match status" value="1"/>
</dbReference>
<dbReference type="GO" id="GO:0016705">
    <property type="term" value="F:oxidoreductase activity, acting on paired donors, with incorporation or reduction of molecular oxygen"/>
    <property type="evidence" value="ECO:0007669"/>
    <property type="project" value="InterPro"/>
</dbReference>
<sequence length="526" mass="59454">MQMDGREPTLIIPMPDLHPIFGHLLFLKKVAATLPQNTVMHSVMWKITREHFPGGLYYLHLWPFSGTILIVCNAYAASQVEHLSLGKPKSVIGPIDTISGGPSLLTQEGTEWKRWRKLFSKGFSAGHLLSLAPNIAEEMAVFRDLLRSKCQDNGRSKMFQMEEMTVRMTFDVIARVVMDKRLHYQIHDNPLAAALRSSIEWTSWRGQLNPFSFLSIRPLVHWRNSRAMNQYIGQEIDKRFSETRAERNDPKDVDNYSKSILSLLINDLLGEADSVDRNGRIGPEIKKAMCSQIRGFLLGGHDSSSGALTYCYLLLAKHQEAQNRMLAEHDAVFGIDPSQALAQIQADPHKLNQLPFTSAFIKETLRLFPPAGGMQQGRPGAFLVDEEGRQFPTENCGIWTVSQGIHYQERYWVEAESFLPERWLAGPEDPLYAGGPKTKGAWRPFEQGPRNCIGQTLVMLELKIALVLTAREVDVVPAYEEWDALHVENKKAIKTVNGNRAYQEEKIAAHPSDGFPVRVELRSRTV</sequence>
<protein>
    <recommendedName>
        <fullName evidence="7">Cytochrome P450</fullName>
    </recommendedName>
</protein>
<evidence type="ECO:0000256" key="3">
    <source>
        <dbReference type="ARBA" id="ARBA00023004"/>
    </source>
</evidence>
<dbReference type="EMBL" id="JAPEVB010000003">
    <property type="protein sequence ID" value="KAJ4392346.1"/>
    <property type="molecule type" value="Genomic_DNA"/>
</dbReference>
<dbReference type="InterPro" id="IPR002401">
    <property type="entry name" value="Cyt_P450_E_grp-I"/>
</dbReference>
<keyword evidence="2 4" id="KW-0479">Metal-binding</keyword>
<dbReference type="AlphaFoldDB" id="A0A9W9CYN0"/>
<evidence type="ECO:0000313" key="5">
    <source>
        <dbReference type="EMBL" id="KAJ4392346.1"/>
    </source>
</evidence>
<dbReference type="GO" id="GO:0005506">
    <property type="term" value="F:iron ion binding"/>
    <property type="evidence" value="ECO:0007669"/>
    <property type="project" value="InterPro"/>
</dbReference>
<proteinExistence type="predicted"/>
<evidence type="ECO:0008006" key="7">
    <source>
        <dbReference type="Google" id="ProtNLM"/>
    </source>
</evidence>
<dbReference type="Gene3D" id="1.10.630.10">
    <property type="entry name" value="Cytochrome P450"/>
    <property type="match status" value="1"/>
</dbReference>